<evidence type="ECO:0000256" key="1">
    <source>
        <dbReference type="ARBA" id="ARBA00022737"/>
    </source>
</evidence>
<feature type="compositionally biased region" description="Pro residues" evidence="3">
    <location>
        <begin position="573"/>
        <end position="583"/>
    </location>
</feature>
<keyword evidence="6" id="KW-1185">Reference proteome</keyword>
<accession>W1PSA7</accession>
<dbReference type="AlphaFoldDB" id="W1PSA7"/>
<dbReference type="OrthoDB" id="5204190at2759"/>
<dbReference type="SUPFAM" id="SSF54791">
    <property type="entry name" value="Eukaryotic type KH-domain (KH-domain type I)"/>
    <property type="match status" value="2"/>
</dbReference>
<dbReference type="InterPro" id="IPR004088">
    <property type="entry name" value="KH_dom_type_1"/>
</dbReference>
<name>W1PSA7_AMBTC</name>
<feature type="compositionally biased region" description="Polar residues" evidence="3">
    <location>
        <begin position="477"/>
        <end position="496"/>
    </location>
</feature>
<evidence type="ECO:0000313" key="6">
    <source>
        <dbReference type="Proteomes" id="UP000017836"/>
    </source>
</evidence>
<dbReference type="Pfam" id="PF00013">
    <property type="entry name" value="KH_1"/>
    <property type="match status" value="2"/>
</dbReference>
<dbReference type="STRING" id="13333.W1PSA7"/>
<evidence type="ECO:0000259" key="4">
    <source>
        <dbReference type="SMART" id="SM00322"/>
    </source>
</evidence>
<feature type="compositionally biased region" description="Low complexity" evidence="3">
    <location>
        <begin position="401"/>
        <end position="414"/>
    </location>
</feature>
<feature type="region of interest" description="Disordered" evidence="3">
    <location>
        <begin position="293"/>
        <end position="356"/>
    </location>
</feature>
<evidence type="ECO:0000256" key="3">
    <source>
        <dbReference type="SAM" id="MobiDB-lite"/>
    </source>
</evidence>
<dbReference type="PROSITE" id="PS50084">
    <property type="entry name" value="KH_TYPE_1"/>
    <property type="match status" value="2"/>
</dbReference>
<feature type="compositionally biased region" description="Polar residues" evidence="3">
    <location>
        <begin position="375"/>
        <end position="392"/>
    </location>
</feature>
<feature type="compositionally biased region" description="Low complexity" evidence="3">
    <location>
        <begin position="426"/>
        <end position="442"/>
    </location>
</feature>
<feature type="compositionally biased region" description="Polar residues" evidence="3">
    <location>
        <begin position="83"/>
        <end position="92"/>
    </location>
</feature>
<feature type="compositionally biased region" description="Polar residues" evidence="3">
    <location>
        <begin position="443"/>
        <end position="467"/>
    </location>
</feature>
<feature type="compositionally biased region" description="Polar residues" evidence="3">
    <location>
        <begin position="656"/>
        <end position="672"/>
    </location>
</feature>
<feature type="compositionally biased region" description="Pro residues" evidence="3">
    <location>
        <begin position="312"/>
        <end position="329"/>
    </location>
</feature>
<dbReference type="InterPro" id="IPR004087">
    <property type="entry name" value="KH_dom"/>
</dbReference>
<dbReference type="GO" id="GO:0003729">
    <property type="term" value="F:mRNA binding"/>
    <property type="evidence" value="ECO:0000318"/>
    <property type="project" value="GO_Central"/>
</dbReference>
<feature type="domain" description="K Homology" evidence="4">
    <location>
        <begin position="219"/>
        <end position="293"/>
    </location>
</feature>
<gene>
    <name evidence="5" type="ORF">AMTR_s00169p00047130</name>
</gene>
<dbReference type="CDD" id="cd00105">
    <property type="entry name" value="KH-I"/>
    <property type="match status" value="1"/>
</dbReference>
<feature type="region of interest" description="Disordered" evidence="3">
    <location>
        <begin position="1"/>
        <end position="53"/>
    </location>
</feature>
<feature type="compositionally biased region" description="Polar residues" evidence="3">
    <location>
        <begin position="517"/>
        <end position="528"/>
    </location>
</feature>
<keyword evidence="1" id="KW-0677">Repeat</keyword>
<protein>
    <recommendedName>
        <fullName evidence="4">K Homology domain-containing protein</fullName>
    </recommendedName>
</protein>
<evidence type="ECO:0000256" key="2">
    <source>
        <dbReference type="PROSITE-ProRule" id="PRU00117"/>
    </source>
</evidence>
<feature type="compositionally biased region" description="Gly residues" evidence="3">
    <location>
        <begin position="614"/>
        <end position="625"/>
    </location>
</feature>
<dbReference type="Proteomes" id="UP000017836">
    <property type="component" value="Unassembled WGS sequence"/>
</dbReference>
<sequence length="672" mass="70542">MAEETFSSRADSHKRKFDEPPPAPRRPTGFSAAPPPEQQTGSYNSVPPPMDEIALAKQRAQEIVARLVNSADAKRPRTDDPSETLTPSNGFLTDLSQNPPSQPMGNLQVNPTVAAQPASYYGFQGTSKKIDIPNGKVGVIIGKGGETIKYLQLQSGAKIQVTRDSDADPNSPNRQVELVGTSEQISRAEQLIKDVIAEAEAGGSGALAARGISSVQPDGSEQFVMKVPNNKVGLIIGKGGETIKTMQSRTGARIQVIPLHLPPGDTSTERTVQMNGTKEQIEAAKELVNEIVNETRPRNPTMSTNYLQPGAYRPPRPPYNWGPPGPPPMQQQQQQPGYGYTQPGPYSGPPPYMSQPYAASQQYAAYPQQPPAAYNSSWDQTTPASNPTQAPQQAPGYDYYTQPGQTTAPTAPDTNYGYTQQPPTSSAPYEQSYSQPSSYTQQDGYNTNQAPNQPASQAPYDQTQAYSGPNYGPPGAPTQQESAPSYGTQGSSQAQPVQPVGSQPGYGVQPPPAQGGFPSSQPMAQSAYGQPGPYAQAGYGPQAQKPPAYGPVAGVAQPGYPTPSPPAQSGYGPPAPYTSPAPPDQAHQGGSSYGQAGYGGQPAYGQPGYSGPQGYAGGVGEGYGGYEQRPSSDRQPASGHGYSQQPPPAYGAETGSGASSTPVGVPKTSPQS</sequence>
<dbReference type="KEGG" id="atr:18438305"/>
<organism evidence="5 6">
    <name type="scientific">Amborella trichopoda</name>
    <dbReference type="NCBI Taxonomy" id="13333"/>
    <lineage>
        <taxon>Eukaryota</taxon>
        <taxon>Viridiplantae</taxon>
        <taxon>Streptophyta</taxon>
        <taxon>Embryophyta</taxon>
        <taxon>Tracheophyta</taxon>
        <taxon>Spermatophyta</taxon>
        <taxon>Magnoliopsida</taxon>
        <taxon>Amborellales</taxon>
        <taxon>Amborellaceae</taxon>
        <taxon>Amborella</taxon>
    </lineage>
</organism>
<dbReference type="InterPro" id="IPR036612">
    <property type="entry name" value="KH_dom_type_1_sf"/>
</dbReference>
<dbReference type="PANTHER" id="PTHR10288">
    <property type="entry name" value="KH DOMAIN CONTAINING RNA BINDING PROTEIN"/>
    <property type="match status" value="1"/>
</dbReference>
<dbReference type="OMA" id="RVRNPGM"/>
<dbReference type="Gene3D" id="3.30.1370.10">
    <property type="entry name" value="K Homology domain, type 1"/>
    <property type="match status" value="2"/>
</dbReference>
<evidence type="ECO:0000313" key="5">
    <source>
        <dbReference type="EMBL" id="ERN10135.1"/>
    </source>
</evidence>
<dbReference type="eggNOG" id="KOG1676">
    <property type="taxonomic scope" value="Eukaryota"/>
</dbReference>
<feature type="region of interest" description="Disordered" evidence="3">
    <location>
        <begin position="67"/>
        <end position="92"/>
    </location>
</feature>
<dbReference type="Gramene" id="ERN10135">
    <property type="protein sequence ID" value="ERN10135"/>
    <property type="gene ID" value="AMTR_s00169p00047130"/>
</dbReference>
<dbReference type="HOGENOM" id="CLU_020507_2_0_1"/>
<dbReference type="GO" id="GO:0010468">
    <property type="term" value="P:regulation of gene expression"/>
    <property type="evidence" value="ECO:0000318"/>
    <property type="project" value="GO_Central"/>
</dbReference>
<feature type="region of interest" description="Disordered" evidence="3">
    <location>
        <begin position="369"/>
        <end position="672"/>
    </location>
</feature>
<proteinExistence type="predicted"/>
<dbReference type="SMART" id="SM00322">
    <property type="entry name" value="KH"/>
    <property type="match status" value="2"/>
</dbReference>
<reference evidence="6" key="1">
    <citation type="journal article" date="2013" name="Science">
        <title>The Amborella genome and the evolution of flowering plants.</title>
        <authorList>
            <consortium name="Amborella Genome Project"/>
        </authorList>
    </citation>
    <scope>NUCLEOTIDE SEQUENCE [LARGE SCALE GENOMIC DNA]</scope>
</reference>
<feature type="domain" description="K Homology" evidence="4">
    <location>
        <begin position="124"/>
        <end position="197"/>
    </location>
</feature>
<dbReference type="EMBL" id="KI392972">
    <property type="protein sequence ID" value="ERN10135.1"/>
    <property type="molecule type" value="Genomic_DNA"/>
</dbReference>
<feature type="compositionally biased region" description="Low complexity" evidence="3">
    <location>
        <begin position="330"/>
        <end position="345"/>
    </location>
</feature>
<dbReference type="GO" id="GO:0005737">
    <property type="term" value="C:cytoplasm"/>
    <property type="evidence" value="ECO:0000318"/>
    <property type="project" value="GO_Central"/>
</dbReference>
<keyword evidence="2" id="KW-0694">RNA-binding</keyword>
<feature type="compositionally biased region" description="Low complexity" evidence="3">
    <location>
        <begin position="603"/>
        <end position="613"/>
    </location>
</feature>
<feature type="compositionally biased region" description="Polar residues" evidence="3">
    <location>
        <begin position="298"/>
        <end position="307"/>
    </location>
</feature>